<dbReference type="InterPro" id="IPR032710">
    <property type="entry name" value="NTF2-like_dom_sf"/>
</dbReference>
<reference evidence="2 3" key="1">
    <citation type="journal article" date="2014" name="Genome Announc.">
        <title>Draft genome sequence of the pathogenic fungus Scedosporium apiospermum.</title>
        <authorList>
            <person name="Vandeputte P."/>
            <person name="Ghamrawi S."/>
            <person name="Rechenmann M."/>
            <person name="Iltis A."/>
            <person name="Giraud S."/>
            <person name="Fleury M."/>
            <person name="Thornton C."/>
            <person name="Delhaes L."/>
            <person name="Meyer W."/>
            <person name="Papon N."/>
            <person name="Bouchara J.P."/>
        </authorList>
    </citation>
    <scope>NUCLEOTIDE SEQUENCE [LARGE SCALE GENOMIC DNA]</scope>
    <source>
        <strain evidence="2 3">IHEM 14462</strain>
    </source>
</reference>
<name>A0A084FWT6_PSEDA</name>
<evidence type="ECO:0000313" key="3">
    <source>
        <dbReference type="Proteomes" id="UP000028545"/>
    </source>
</evidence>
<dbReference type="GeneID" id="27728511"/>
<evidence type="ECO:0000313" key="2">
    <source>
        <dbReference type="EMBL" id="KEZ39548.1"/>
    </source>
</evidence>
<sequence>MHFSTVCAVLAAPLAAVAAPSPTRTTTSFDLASKVLASRQAMKPPPFCVRQDPPPSEEETEKLFDAFAEAFITKNNITEAFTYIAEDYINHNPLAQNGFMSAWNILSGIWGGIQKTLLKTAFDGDMSWVNYQSSGMGTIVDRFRWEGGCIAEHWDQGERMP</sequence>
<dbReference type="RefSeq" id="XP_016639347.1">
    <property type="nucleotide sequence ID" value="XM_016790837.1"/>
</dbReference>
<dbReference type="VEuPathDB" id="FungiDB:SAPIO_CDS9439"/>
<dbReference type="Gene3D" id="3.10.450.50">
    <property type="match status" value="1"/>
</dbReference>
<dbReference type="Proteomes" id="UP000028545">
    <property type="component" value="Unassembled WGS sequence"/>
</dbReference>
<feature type="chain" id="PRO_5001775128" description="SnoaL-like domain-containing protein" evidence="1">
    <location>
        <begin position="19"/>
        <end position="161"/>
    </location>
</feature>
<dbReference type="SUPFAM" id="SSF54427">
    <property type="entry name" value="NTF2-like"/>
    <property type="match status" value="1"/>
</dbReference>
<dbReference type="KEGG" id="sapo:SAPIO_CDS9439"/>
<comment type="caution">
    <text evidence="2">The sequence shown here is derived from an EMBL/GenBank/DDBJ whole genome shotgun (WGS) entry which is preliminary data.</text>
</comment>
<dbReference type="OMA" id="PAPCVRN"/>
<dbReference type="AlphaFoldDB" id="A0A084FWT6"/>
<accession>A0A084FWT6</accession>
<keyword evidence="1" id="KW-0732">Signal</keyword>
<gene>
    <name evidence="2" type="ORF">SAPIO_CDS9439</name>
</gene>
<dbReference type="EMBL" id="JOWA01000143">
    <property type="protein sequence ID" value="KEZ39548.1"/>
    <property type="molecule type" value="Genomic_DNA"/>
</dbReference>
<organism evidence="2 3">
    <name type="scientific">Pseudallescheria apiosperma</name>
    <name type="common">Scedosporium apiospermum</name>
    <dbReference type="NCBI Taxonomy" id="563466"/>
    <lineage>
        <taxon>Eukaryota</taxon>
        <taxon>Fungi</taxon>
        <taxon>Dikarya</taxon>
        <taxon>Ascomycota</taxon>
        <taxon>Pezizomycotina</taxon>
        <taxon>Sordariomycetes</taxon>
        <taxon>Hypocreomycetidae</taxon>
        <taxon>Microascales</taxon>
        <taxon>Microascaceae</taxon>
        <taxon>Scedosporium</taxon>
    </lineage>
</organism>
<dbReference type="OrthoDB" id="2820488at2759"/>
<feature type="signal peptide" evidence="1">
    <location>
        <begin position="1"/>
        <end position="18"/>
    </location>
</feature>
<proteinExistence type="predicted"/>
<keyword evidence="3" id="KW-1185">Reference proteome</keyword>
<evidence type="ECO:0008006" key="4">
    <source>
        <dbReference type="Google" id="ProtNLM"/>
    </source>
</evidence>
<evidence type="ECO:0000256" key="1">
    <source>
        <dbReference type="SAM" id="SignalP"/>
    </source>
</evidence>
<dbReference type="HOGENOM" id="CLU_100997_3_2_1"/>
<protein>
    <recommendedName>
        <fullName evidence="4">SnoaL-like domain-containing protein</fullName>
    </recommendedName>
</protein>